<dbReference type="Gene3D" id="1.25.40.10">
    <property type="entry name" value="Tetratricopeptide repeat domain"/>
    <property type="match status" value="2"/>
</dbReference>
<dbReference type="Gene3D" id="1.10.8.430">
    <property type="entry name" value="Helical domain of apoptotic protease-activating factors"/>
    <property type="match status" value="1"/>
</dbReference>
<dbReference type="InterPro" id="IPR001387">
    <property type="entry name" value="Cro/C1-type_HTH"/>
</dbReference>
<dbReference type="Gene3D" id="3.40.50.300">
    <property type="entry name" value="P-loop containing nucleotide triphosphate hydrolases"/>
    <property type="match status" value="1"/>
</dbReference>
<dbReference type="SUPFAM" id="SSF47413">
    <property type="entry name" value="lambda repressor-like DNA-binding domains"/>
    <property type="match status" value="1"/>
</dbReference>
<dbReference type="InterPro" id="IPR042197">
    <property type="entry name" value="Apaf_helical"/>
</dbReference>
<evidence type="ECO:0000313" key="3">
    <source>
        <dbReference type="EMBL" id="GGU85369.1"/>
    </source>
</evidence>
<dbReference type="PANTHER" id="PTHR47691">
    <property type="entry name" value="REGULATOR-RELATED"/>
    <property type="match status" value="1"/>
</dbReference>
<dbReference type="InterPro" id="IPR002182">
    <property type="entry name" value="NB-ARC"/>
</dbReference>
<dbReference type="EMBL" id="BMRE01000095">
    <property type="protein sequence ID" value="GGU85369.1"/>
    <property type="molecule type" value="Genomic_DNA"/>
</dbReference>
<dbReference type="Pfam" id="PF13560">
    <property type="entry name" value="HTH_31"/>
    <property type="match status" value="1"/>
</dbReference>
<comment type="caution">
    <text evidence="3">The sequence shown here is derived from an EMBL/GenBank/DDBJ whole genome shotgun (WGS) entry which is preliminary data.</text>
</comment>
<dbReference type="Gene3D" id="1.10.10.10">
    <property type="entry name" value="Winged helix-like DNA-binding domain superfamily/Winged helix DNA-binding domain"/>
    <property type="match status" value="1"/>
</dbReference>
<dbReference type="InterPro" id="IPR010982">
    <property type="entry name" value="Lambda_DNA-bd_dom_sf"/>
</dbReference>
<dbReference type="SUPFAM" id="SSF52540">
    <property type="entry name" value="P-loop containing nucleoside triphosphate hydrolases"/>
    <property type="match status" value="1"/>
</dbReference>
<dbReference type="Gene3D" id="1.10.260.40">
    <property type="entry name" value="lambda repressor-like DNA-binding domains"/>
    <property type="match status" value="1"/>
</dbReference>
<dbReference type="Proteomes" id="UP000649573">
    <property type="component" value="Unassembled WGS sequence"/>
</dbReference>
<dbReference type="CDD" id="cd00093">
    <property type="entry name" value="HTH_XRE"/>
    <property type="match status" value="1"/>
</dbReference>
<dbReference type="SUPFAM" id="SSF48452">
    <property type="entry name" value="TPR-like"/>
    <property type="match status" value="1"/>
</dbReference>
<dbReference type="InterPro" id="IPR027417">
    <property type="entry name" value="P-loop_NTPase"/>
</dbReference>
<name>A0ABQ2VGN8_9PSEU</name>
<dbReference type="PRINTS" id="PR00364">
    <property type="entry name" value="DISEASERSIST"/>
</dbReference>
<reference evidence="4" key="1">
    <citation type="journal article" date="2019" name="Int. J. Syst. Evol. Microbiol.">
        <title>The Global Catalogue of Microorganisms (GCM) 10K type strain sequencing project: providing services to taxonomists for standard genome sequencing and annotation.</title>
        <authorList>
            <consortium name="The Broad Institute Genomics Platform"/>
            <consortium name="The Broad Institute Genome Sequencing Center for Infectious Disease"/>
            <person name="Wu L."/>
            <person name="Ma J."/>
        </authorList>
    </citation>
    <scope>NUCLEOTIDE SEQUENCE [LARGE SCALE GENOMIC DNA]</scope>
    <source>
        <strain evidence="4">JCM 3296</strain>
    </source>
</reference>
<organism evidence="3 4">
    <name type="scientific">Lentzea flava</name>
    <dbReference type="NCBI Taxonomy" id="103732"/>
    <lineage>
        <taxon>Bacteria</taxon>
        <taxon>Bacillati</taxon>
        <taxon>Actinomycetota</taxon>
        <taxon>Actinomycetes</taxon>
        <taxon>Pseudonocardiales</taxon>
        <taxon>Pseudonocardiaceae</taxon>
        <taxon>Lentzea</taxon>
    </lineage>
</organism>
<dbReference type="SMART" id="SM00530">
    <property type="entry name" value="HTH_XRE"/>
    <property type="match status" value="1"/>
</dbReference>
<dbReference type="InterPro" id="IPR036388">
    <property type="entry name" value="WH-like_DNA-bd_sf"/>
</dbReference>
<proteinExistence type="predicted"/>
<gene>
    <name evidence="3" type="ORF">GCM10010178_89400</name>
</gene>
<feature type="domain" description="HTH cro/C1-type" evidence="2">
    <location>
        <begin position="32"/>
        <end position="86"/>
    </location>
</feature>
<dbReference type="PANTHER" id="PTHR47691:SF3">
    <property type="entry name" value="HTH-TYPE TRANSCRIPTIONAL REGULATOR RV0890C-RELATED"/>
    <property type="match status" value="1"/>
</dbReference>
<keyword evidence="1" id="KW-0677">Repeat</keyword>
<evidence type="ECO:0000256" key="1">
    <source>
        <dbReference type="ARBA" id="ARBA00022737"/>
    </source>
</evidence>
<evidence type="ECO:0000313" key="4">
    <source>
        <dbReference type="Proteomes" id="UP000649573"/>
    </source>
</evidence>
<dbReference type="Pfam" id="PF00931">
    <property type="entry name" value="NB-ARC"/>
    <property type="match status" value="1"/>
</dbReference>
<sequence length="757" mass="82957">MCTAVADASVFAGYVVTVDQTNDKPLLFGGLLLQHRRAAGLSQQALSRLSGVSVRALRELEHGRASAAQRRSAEVLADALGLVGAARVEFVEVAREGRRRGSAKPVVGVAELPLVPPDLVGRERELVRLRELLRVHSTVAIVGQPGVGKTVMAGFAARQLRDEFPDGCFAIDLRGVDEQPLPVRVVFERLLRALGVPERGIPANEAEQAGVYRAVLAGRRVLVVLDNAADEAQVRPFLMTAPGCRTLVTCRGLLVGLEAVSWLQVGPLEDLDAVALLGSIVGDRVREAPGEAAKLAALCGNLPLALRIAGNRLASRPRWTLAYLIGQLRDERTRLVSLSAGDLQVRSAFEMSYRRLSPGGRMVFRRLAAVPGEDFGIELVRVAAEMSERDALAYLDELVDASMVVVSQVKCRFRFHDLIGLFARERWEDEDAEAERGRVTEAVLRHLLSTAGEAGVHWFPSAVGSEVFASLEEALAWLEQENSNWVAAVREAARRAWHREVLDLAKGMHWYADHHWFAAPWKEIYLLGVQAAGALGDKRSEAQVLNSVGWSVMKEGTSIEYHEQALRVAIEAGDTLEQAWSLSYLGTAHALLGDADVAKKILRESVELATRLDFWDVQMSVRQRYGTMLLRLGYAEEALIVLQDLLAEVETHRAAQITQPRKGKVAYVIEGIGQCLHAMGKCEDAVTMLARARRVHDENGSKMLEALMALWVGRCLIDTGDHEQAAVVLEHALASEELSRSVHYTQVKAELARLPGK</sequence>
<evidence type="ECO:0000259" key="2">
    <source>
        <dbReference type="PROSITE" id="PS50943"/>
    </source>
</evidence>
<accession>A0ABQ2VGN8</accession>
<protein>
    <recommendedName>
        <fullName evidence="2">HTH cro/C1-type domain-containing protein</fullName>
    </recommendedName>
</protein>
<dbReference type="InterPro" id="IPR011990">
    <property type="entry name" value="TPR-like_helical_dom_sf"/>
</dbReference>
<keyword evidence="4" id="KW-1185">Reference proteome</keyword>
<dbReference type="PROSITE" id="PS50943">
    <property type="entry name" value="HTH_CROC1"/>
    <property type="match status" value="1"/>
</dbReference>